<feature type="transmembrane region" description="Helical" evidence="2">
    <location>
        <begin position="48"/>
        <end position="69"/>
    </location>
</feature>
<sequence>MDIEIRKQQLSHKAFIMMLHILWVVGIPAAGVFFAGRWLDTTYAMRPYGSVIASIVSLVISWTLLIYMYKRISNEYRLLKEEEQKQQEQKRQERKDKKVNQ</sequence>
<feature type="transmembrane region" description="Helical" evidence="2">
    <location>
        <begin position="14"/>
        <end position="36"/>
    </location>
</feature>
<keyword evidence="1" id="KW-0175">Coiled coil</keyword>
<evidence type="ECO:0000313" key="4">
    <source>
        <dbReference type="Proteomes" id="UP000231456"/>
    </source>
</evidence>
<protein>
    <recommendedName>
        <fullName evidence="5">AtpZ/AtpI family protein</fullName>
    </recommendedName>
</protein>
<keyword evidence="2" id="KW-0472">Membrane</keyword>
<comment type="caution">
    <text evidence="3">The sequence shown here is derived from an EMBL/GenBank/DDBJ whole genome shotgun (WGS) entry which is preliminary data.</text>
</comment>
<accession>A0A2M8FAZ3</accession>
<dbReference type="Proteomes" id="UP000231456">
    <property type="component" value="Unassembled WGS sequence"/>
</dbReference>
<dbReference type="AlphaFoldDB" id="A0A2M8FAZ3"/>
<evidence type="ECO:0008006" key="5">
    <source>
        <dbReference type="Google" id="ProtNLM"/>
    </source>
</evidence>
<organism evidence="3 4">
    <name type="scientific">Candidatus Magasanikbacteria bacterium CG_4_9_14_0_2_um_filter_42_11</name>
    <dbReference type="NCBI Taxonomy" id="1974643"/>
    <lineage>
        <taxon>Bacteria</taxon>
        <taxon>Candidatus Magasanikiibacteriota</taxon>
    </lineage>
</organism>
<feature type="coiled-coil region" evidence="1">
    <location>
        <begin position="69"/>
        <end position="100"/>
    </location>
</feature>
<keyword evidence="2" id="KW-0812">Transmembrane</keyword>
<reference evidence="4" key="1">
    <citation type="submission" date="2017-09" db="EMBL/GenBank/DDBJ databases">
        <title>Depth-based differentiation of microbial function through sediment-hosted aquifers and enrichment of novel symbionts in the deep terrestrial subsurface.</title>
        <authorList>
            <person name="Probst A.J."/>
            <person name="Ladd B."/>
            <person name="Jarett J.K."/>
            <person name="Geller-Mcgrath D.E."/>
            <person name="Sieber C.M.K."/>
            <person name="Emerson J.B."/>
            <person name="Anantharaman K."/>
            <person name="Thomas B.C."/>
            <person name="Malmstrom R."/>
            <person name="Stieglmeier M."/>
            <person name="Klingl A."/>
            <person name="Woyke T."/>
            <person name="Ryan C.M."/>
            <person name="Banfield J.F."/>
        </authorList>
    </citation>
    <scope>NUCLEOTIDE SEQUENCE [LARGE SCALE GENOMIC DNA]</scope>
</reference>
<keyword evidence="2" id="KW-1133">Transmembrane helix</keyword>
<gene>
    <name evidence="3" type="ORF">CO030_00465</name>
</gene>
<evidence type="ECO:0000256" key="2">
    <source>
        <dbReference type="SAM" id="Phobius"/>
    </source>
</evidence>
<name>A0A2M8FAZ3_9BACT</name>
<evidence type="ECO:0000313" key="3">
    <source>
        <dbReference type="EMBL" id="PJC52905.1"/>
    </source>
</evidence>
<evidence type="ECO:0000256" key="1">
    <source>
        <dbReference type="SAM" id="Coils"/>
    </source>
</evidence>
<dbReference type="EMBL" id="PFRH01000017">
    <property type="protein sequence ID" value="PJC52905.1"/>
    <property type="molecule type" value="Genomic_DNA"/>
</dbReference>
<proteinExistence type="predicted"/>